<dbReference type="KEGG" id="mpp:MICPUCDRAFT_64281"/>
<dbReference type="Proteomes" id="UP000001876">
    <property type="component" value="Unassembled WGS sequence"/>
</dbReference>
<evidence type="ECO:0000256" key="1">
    <source>
        <dbReference type="SAM" id="MobiDB-lite"/>
    </source>
</evidence>
<sequence>MCRSNCCTVLYVYVYSSCTRVHVYTYTYFRHIVYTVLSYLRMIQEYENRLLPPVHVRVHVHVALLVRKYFRTFLSRSSSSTTSYTMNCTGERAGDRTEEYDVSDELSALLGAFSSYYRVYSNVDASVLEGVTASFAVAVGGAEELPQRPLDARTFRRQTTLRVNLSRWDADELGRDVVIRTWDLTDAAAAKLNHPLAAAAVAEEFSGRRSVVVSNRGGYHSNPDALERLGQDGCESAGHLLELVKGVLRENFCGANDWLVSSGPFNTQRTKVTSSWFNVARAGHSHGLHNHAGAVWSGVYYASVPDCDGSATHEGTLAGHLIVRLCSGGLDITAPEDSRSGWCVWHAIVPKEGRLVMFPGWMLHGVLAVAGEVDKKPRVSYAFNAGELLKSKADKIGSVDSDQSVAVECGPVTDGDFKIFSDAMRRRITRVSGRASAEEQSLSSVDDDDDDEREANTLWDMAVDMAVDASLIHSQAPMLQDEFKRCEREKRYCEGEKRREQGVKHKSVQQKNVEAATGALLPKKKQKMGKKERQKQKQQKLINKWKQTSVDPVKVGK</sequence>
<dbReference type="eggNOG" id="ENOG502SC8P">
    <property type="taxonomic scope" value="Eukaryota"/>
</dbReference>
<dbReference type="RefSeq" id="XP_003055962.1">
    <property type="nucleotide sequence ID" value="XM_003055916.1"/>
</dbReference>
<keyword evidence="3" id="KW-1185">Reference proteome</keyword>
<dbReference type="GeneID" id="9681682"/>
<accession>C1MKA9</accession>
<feature type="region of interest" description="Disordered" evidence="1">
    <location>
        <begin position="495"/>
        <end position="557"/>
    </location>
</feature>
<dbReference type="AlphaFoldDB" id="C1MKA9"/>
<protein>
    <submittedName>
        <fullName evidence="2">Predicted protein</fullName>
    </submittedName>
</protein>
<dbReference type="OrthoDB" id="498333at2759"/>
<evidence type="ECO:0000313" key="3">
    <source>
        <dbReference type="Proteomes" id="UP000001876"/>
    </source>
</evidence>
<organism evidence="3">
    <name type="scientific">Micromonas pusilla (strain CCMP1545)</name>
    <name type="common">Picoplanktonic green alga</name>
    <dbReference type="NCBI Taxonomy" id="564608"/>
    <lineage>
        <taxon>Eukaryota</taxon>
        <taxon>Viridiplantae</taxon>
        <taxon>Chlorophyta</taxon>
        <taxon>Mamiellophyceae</taxon>
        <taxon>Mamiellales</taxon>
        <taxon>Mamiellaceae</taxon>
        <taxon>Micromonas</taxon>
    </lineage>
</organism>
<evidence type="ECO:0000313" key="2">
    <source>
        <dbReference type="EMBL" id="EEH59338.1"/>
    </source>
</evidence>
<dbReference type="EMBL" id="GG663736">
    <property type="protein sequence ID" value="EEH59338.1"/>
    <property type="molecule type" value="Genomic_DNA"/>
</dbReference>
<feature type="region of interest" description="Disordered" evidence="1">
    <location>
        <begin position="431"/>
        <end position="452"/>
    </location>
</feature>
<name>C1MKA9_MICPC</name>
<dbReference type="Gene3D" id="2.60.120.620">
    <property type="entry name" value="q2cbj1_9rhob like domain"/>
    <property type="match status" value="1"/>
</dbReference>
<dbReference type="InterPro" id="IPR012668">
    <property type="entry name" value="CHP02466"/>
</dbReference>
<feature type="compositionally biased region" description="Basic residues" evidence="1">
    <location>
        <begin position="522"/>
        <end position="538"/>
    </location>
</feature>
<proteinExistence type="predicted"/>
<dbReference type="Pfam" id="PF13759">
    <property type="entry name" value="2OG-FeII_Oxy_5"/>
    <property type="match status" value="1"/>
</dbReference>
<gene>
    <name evidence="2" type="ORF">MICPUCDRAFT_64281</name>
</gene>
<reference evidence="2 3" key="1">
    <citation type="journal article" date="2009" name="Science">
        <title>Green evolution and dynamic adaptations revealed by genomes of the marine picoeukaryotes Micromonas.</title>
        <authorList>
            <person name="Worden A.Z."/>
            <person name="Lee J.H."/>
            <person name="Mock T."/>
            <person name="Rouze P."/>
            <person name="Simmons M.P."/>
            <person name="Aerts A.L."/>
            <person name="Allen A.E."/>
            <person name="Cuvelier M.L."/>
            <person name="Derelle E."/>
            <person name="Everett M.V."/>
            <person name="Foulon E."/>
            <person name="Grimwood J."/>
            <person name="Gundlach H."/>
            <person name="Henrissat B."/>
            <person name="Napoli C."/>
            <person name="McDonald S.M."/>
            <person name="Parker M.S."/>
            <person name="Rombauts S."/>
            <person name="Salamov A."/>
            <person name="Von Dassow P."/>
            <person name="Badger J.H."/>
            <person name="Coutinho P.M."/>
            <person name="Demir E."/>
            <person name="Dubchak I."/>
            <person name="Gentemann C."/>
            <person name="Eikrem W."/>
            <person name="Gready J.E."/>
            <person name="John U."/>
            <person name="Lanier W."/>
            <person name="Lindquist E.A."/>
            <person name="Lucas S."/>
            <person name="Mayer K.F."/>
            <person name="Moreau H."/>
            <person name="Not F."/>
            <person name="Otillar R."/>
            <person name="Panaud O."/>
            <person name="Pangilinan J."/>
            <person name="Paulsen I."/>
            <person name="Piegu B."/>
            <person name="Poliakov A."/>
            <person name="Robbens S."/>
            <person name="Schmutz J."/>
            <person name="Toulza E."/>
            <person name="Wyss T."/>
            <person name="Zelensky A."/>
            <person name="Zhou K."/>
            <person name="Armbrust E.V."/>
            <person name="Bhattacharya D."/>
            <person name="Goodenough U.W."/>
            <person name="Van de Peer Y."/>
            <person name="Grigoriev I.V."/>
        </authorList>
    </citation>
    <scope>NUCLEOTIDE SEQUENCE [LARGE SCALE GENOMIC DNA]</scope>
    <source>
        <strain evidence="2 3">CCMP1545</strain>
    </source>
</reference>